<name>A0A4C1ULP0_EUMVA</name>
<evidence type="ECO:0000313" key="2">
    <source>
        <dbReference type="Proteomes" id="UP000299102"/>
    </source>
</evidence>
<comment type="caution">
    <text evidence="1">The sequence shown here is derived from an EMBL/GenBank/DDBJ whole genome shotgun (WGS) entry which is preliminary data.</text>
</comment>
<sequence length="139" mass="14865">MSREPNQILLCAGYGPWAVTKKLIHEDSGGVTTLCGAVEACLGQGLRRRALGLFKTNSTTALLHKIAKRYTKVVYIAETIKSALTTPLGIFVISCATTRGLASSEFPSLASAAAAFVSYAISIYEADKCLFLNRFLGCL</sequence>
<proteinExistence type="predicted"/>
<dbReference type="InterPro" id="IPR037213">
    <property type="entry name" value="Run_dom_sf"/>
</dbReference>
<dbReference type="STRING" id="151549.A0A4C1ULP0"/>
<gene>
    <name evidence="1" type="primary">SGSM1</name>
    <name evidence="1" type="ORF">EVAR_11250_1</name>
</gene>
<evidence type="ECO:0000313" key="1">
    <source>
        <dbReference type="EMBL" id="GBP27017.1"/>
    </source>
</evidence>
<dbReference type="Proteomes" id="UP000299102">
    <property type="component" value="Unassembled WGS sequence"/>
</dbReference>
<dbReference type="Gene3D" id="1.20.58.900">
    <property type="match status" value="1"/>
</dbReference>
<dbReference type="OrthoDB" id="10264062at2759"/>
<organism evidence="1 2">
    <name type="scientific">Eumeta variegata</name>
    <name type="common">Bagworm moth</name>
    <name type="synonym">Eumeta japonica</name>
    <dbReference type="NCBI Taxonomy" id="151549"/>
    <lineage>
        <taxon>Eukaryota</taxon>
        <taxon>Metazoa</taxon>
        <taxon>Ecdysozoa</taxon>
        <taxon>Arthropoda</taxon>
        <taxon>Hexapoda</taxon>
        <taxon>Insecta</taxon>
        <taxon>Pterygota</taxon>
        <taxon>Neoptera</taxon>
        <taxon>Endopterygota</taxon>
        <taxon>Lepidoptera</taxon>
        <taxon>Glossata</taxon>
        <taxon>Ditrysia</taxon>
        <taxon>Tineoidea</taxon>
        <taxon>Psychidae</taxon>
        <taxon>Oiketicinae</taxon>
        <taxon>Eumeta</taxon>
    </lineage>
</organism>
<dbReference type="SUPFAM" id="SSF140741">
    <property type="entry name" value="RUN domain-like"/>
    <property type="match status" value="1"/>
</dbReference>
<reference evidence="1 2" key="1">
    <citation type="journal article" date="2019" name="Commun. Biol.">
        <title>The bagworm genome reveals a unique fibroin gene that provides high tensile strength.</title>
        <authorList>
            <person name="Kono N."/>
            <person name="Nakamura H."/>
            <person name="Ohtoshi R."/>
            <person name="Tomita M."/>
            <person name="Numata K."/>
            <person name="Arakawa K."/>
        </authorList>
    </citation>
    <scope>NUCLEOTIDE SEQUENCE [LARGE SCALE GENOMIC DNA]</scope>
</reference>
<accession>A0A4C1ULP0</accession>
<dbReference type="EMBL" id="BGZK01000188">
    <property type="protein sequence ID" value="GBP27017.1"/>
    <property type="molecule type" value="Genomic_DNA"/>
</dbReference>
<keyword evidence="2" id="KW-1185">Reference proteome</keyword>
<protein>
    <submittedName>
        <fullName evidence="1">Small G protein signaling modulator 1</fullName>
    </submittedName>
</protein>
<dbReference type="AlphaFoldDB" id="A0A4C1ULP0"/>